<feature type="domain" description="Transcription factor IIIC putative zinc-finger" evidence="2">
    <location>
        <begin position="669"/>
        <end position="754"/>
    </location>
</feature>
<feature type="domain" description="Transcription factor IIIC 90kDa subunit N-terminal" evidence="1">
    <location>
        <begin position="26"/>
        <end position="414"/>
    </location>
</feature>
<dbReference type="PANTHER" id="PTHR15496">
    <property type="entry name" value="GENERAL TRANSCRIPTION FACTOR 3C POLYPEPTIDE 4 FAMILY"/>
    <property type="match status" value="1"/>
</dbReference>
<dbReference type="OrthoDB" id="6021743at2759"/>
<organism evidence="3 4">
    <name type="scientific">Paramuricea clavata</name>
    <name type="common">Red gorgonian</name>
    <name type="synonym">Violescent sea-whip</name>
    <dbReference type="NCBI Taxonomy" id="317549"/>
    <lineage>
        <taxon>Eukaryota</taxon>
        <taxon>Metazoa</taxon>
        <taxon>Cnidaria</taxon>
        <taxon>Anthozoa</taxon>
        <taxon>Octocorallia</taxon>
        <taxon>Malacalcyonacea</taxon>
        <taxon>Plexauridae</taxon>
        <taxon>Paramuricea</taxon>
    </lineage>
</organism>
<accession>A0A7D9E2V5</accession>
<dbReference type="InterPro" id="IPR024764">
    <property type="entry name" value="TFIIIC_Znf"/>
</dbReference>
<dbReference type="Pfam" id="PF12660">
    <property type="entry name" value="zf-TFIIIC"/>
    <property type="match status" value="1"/>
</dbReference>
<name>A0A7D9E2V5_PARCT</name>
<dbReference type="SUPFAM" id="SSF50978">
    <property type="entry name" value="WD40 repeat-like"/>
    <property type="match status" value="2"/>
</dbReference>
<keyword evidence="4" id="KW-1185">Reference proteome</keyword>
<dbReference type="AlphaFoldDB" id="A0A7D9E2V5"/>
<dbReference type="Gene3D" id="2.130.10.10">
    <property type="entry name" value="YVTN repeat-like/Quinoprotein amine dehydrogenase"/>
    <property type="match status" value="1"/>
</dbReference>
<dbReference type="EMBL" id="CACRXK020003557">
    <property type="protein sequence ID" value="CAB3999294.1"/>
    <property type="molecule type" value="Genomic_DNA"/>
</dbReference>
<evidence type="ECO:0000313" key="3">
    <source>
        <dbReference type="EMBL" id="CAB3999294.1"/>
    </source>
</evidence>
<sequence>MAIASSKVIQRIDVHHKASNIDGISWSKDNRLAVVTNSFVSIINITGVHADEKKKESRLQIKRSAIAVDHKPEKIDIDSDFSLWRLEPLSVAPYYSTAIIDPALSPTIMKQVCYEDVTCAKWSPVDCDRTGRSVLALLFRTNKLLLYIADKRSLHGWCEILDLSAKHADEMEKGNYFKDKSSLKGELPADARRALGEEKTWKNFTEWQRKKYLLNFTCIEWFPAVVSCLQQANNTMRKFAYLATIVKSGQLFIWQAQLPLVKNHSFMYRAVAGYSSMFYPSCLAWYGESDEQASYLACGNTDGIIKVFLMKIFPTNVGIPDISIVKAYSFCDDPDGITVDCMTWYRKDSKLYLACSKGPHVSLFHTQLMKEGALSKPIKQVITGIHLLNITGLAISPSGMLFSASAEGSVQQFQIGSRVCSTAMDCEVLAGHGYNGVSVCPNGVFMALYENKRKLFHYKKGATAVHGEVAIISLVPKEENVHELMSSASSVVDIASIRNRFIYQELFKADISDTVTLPADLCGFSQAYLQFLWNLLSSDPKFEKCTGRDSIELSTNDTMSSEKSDELQSTYCIEKIEKQVATFAMEKALKFILEYHEGKQRLYNTPVSGDITVKTICHWLVQRNPSGSVVDLLRKVWAICNSAITTSGTEQGTDGTYKYTDVCEEILASNNVSESCMCGHPIPLKEVRFGRCERGHVWPRCCVTFKLLDGTNARVCENCNAHALNRHPINSPYEDWTKHLLDVTSSCTYCGAWFEEV</sequence>
<evidence type="ECO:0000313" key="4">
    <source>
        <dbReference type="Proteomes" id="UP001152795"/>
    </source>
</evidence>
<dbReference type="GO" id="GO:0006384">
    <property type="term" value="P:transcription initiation at RNA polymerase III promoter"/>
    <property type="evidence" value="ECO:0007669"/>
    <property type="project" value="InterPro"/>
</dbReference>
<proteinExistence type="predicted"/>
<dbReference type="GO" id="GO:0000127">
    <property type="term" value="C:transcription factor TFIIIC complex"/>
    <property type="evidence" value="ECO:0007669"/>
    <property type="project" value="InterPro"/>
</dbReference>
<dbReference type="InterPro" id="IPR036322">
    <property type="entry name" value="WD40_repeat_dom_sf"/>
</dbReference>
<dbReference type="GO" id="GO:0004402">
    <property type="term" value="F:histone acetyltransferase activity"/>
    <property type="evidence" value="ECO:0007669"/>
    <property type="project" value="InterPro"/>
</dbReference>
<dbReference type="Proteomes" id="UP001152795">
    <property type="component" value="Unassembled WGS sequence"/>
</dbReference>
<evidence type="ECO:0000259" key="1">
    <source>
        <dbReference type="Pfam" id="PF12657"/>
    </source>
</evidence>
<dbReference type="InterPro" id="IPR044230">
    <property type="entry name" value="GTF3C4"/>
</dbReference>
<dbReference type="Pfam" id="PF12657">
    <property type="entry name" value="TFIIIC_delta"/>
    <property type="match status" value="1"/>
</dbReference>
<gene>
    <name evidence="3" type="ORF">PACLA_8A020139</name>
</gene>
<reference evidence="3" key="1">
    <citation type="submission" date="2020-04" db="EMBL/GenBank/DDBJ databases">
        <authorList>
            <person name="Alioto T."/>
            <person name="Alioto T."/>
            <person name="Gomez Garrido J."/>
        </authorList>
    </citation>
    <scope>NUCLEOTIDE SEQUENCE</scope>
    <source>
        <strain evidence="3">A484AB</strain>
    </source>
</reference>
<protein>
    <submittedName>
        <fullName evidence="3">General transcription factor 3C polypeptide 4-like</fullName>
    </submittedName>
</protein>
<dbReference type="InterPro" id="IPR015943">
    <property type="entry name" value="WD40/YVTN_repeat-like_dom_sf"/>
</dbReference>
<comment type="caution">
    <text evidence="3">The sequence shown here is derived from an EMBL/GenBank/DDBJ whole genome shotgun (WGS) entry which is preliminary data.</text>
</comment>
<dbReference type="PANTHER" id="PTHR15496:SF2">
    <property type="entry name" value="GENERAL TRANSCRIPTION FACTOR 3C POLYPEPTIDE 4"/>
    <property type="match status" value="1"/>
</dbReference>
<evidence type="ECO:0000259" key="2">
    <source>
        <dbReference type="Pfam" id="PF12660"/>
    </source>
</evidence>
<dbReference type="InterPro" id="IPR024761">
    <property type="entry name" value="TFIIIC_delta_N"/>
</dbReference>